<dbReference type="PROSITE" id="PS50977">
    <property type="entry name" value="HTH_TETR_2"/>
    <property type="match status" value="1"/>
</dbReference>
<accession>A0ABQ2KZX1</accession>
<keyword evidence="7" id="KW-1185">Reference proteome</keyword>
<dbReference type="PANTHER" id="PTHR47506:SF6">
    <property type="entry name" value="HTH-TYPE TRANSCRIPTIONAL REPRESSOR NEMR"/>
    <property type="match status" value="1"/>
</dbReference>
<evidence type="ECO:0000259" key="5">
    <source>
        <dbReference type="PROSITE" id="PS50977"/>
    </source>
</evidence>
<dbReference type="Pfam" id="PF00440">
    <property type="entry name" value="TetR_N"/>
    <property type="match status" value="1"/>
</dbReference>
<keyword evidence="1" id="KW-0805">Transcription regulation</keyword>
<reference evidence="7" key="1">
    <citation type="journal article" date="2019" name="Int. J. Syst. Evol. Microbiol.">
        <title>The Global Catalogue of Microorganisms (GCM) 10K type strain sequencing project: providing services to taxonomists for standard genome sequencing and annotation.</title>
        <authorList>
            <consortium name="The Broad Institute Genomics Platform"/>
            <consortium name="The Broad Institute Genome Sequencing Center for Infectious Disease"/>
            <person name="Wu L."/>
            <person name="Ma J."/>
        </authorList>
    </citation>
    <scope>NUCLEOTIDE SEQUENCE [LARGE SCALE GENOMIC DNA]</scope>
    <source>
        <strain evidence="7">CGMCC 1.6964</strain>
    </source>
</reference>
<keyword evidence="3" id="KW-0804">Transcription</keyword>
<comment type="caution">
    <text evidence="6">The sequence shown here is derived from an EMBL/GenBank/DDBJ whole genome shotgun (WGS) entry which is preliminary data.</text>
</comment>
<dbReference type="RefSeq" id="WP_018978705.1">
    <property type="nucleotide sequence ID" value="NZ_BMLN01000004.1"/>
</dbReference>
<organism evidence="6 7">
    <name type="scientific">Saccharibacillus kuerlensis</name>
    <dbReference type="NCBI Taxonomy" id="459527"/>
    <lineage>
        <taxon>Bacteria</taxon>
        <taxon>Bacillati</taxon>
        <taxon>Bacillota</taxon>
        <taxon>Bacilli</taxon>
        <taxon>Bacillales</taxon>
        <taxon>Paenibacillaceae</taxon>
        <taxon>Saccharibacillus</taxon>
    </lineage>
</organism>
<dbReference type="SUPFAM" id="SSF48498">
    <property type="entry name" value="Tetracyclin repressor-like, C-terminal domain"/>
    <property type="match status" value="1"/>
</dbReference>
<dbReference type="PRINTS" id="PR00455">
    <property type="entry name" value="HTHTETR"/>
</dbReference>
<name>A0ABQ2KZX1_9BACL</name>
<dbReference type="InterPro" id="IPR009057">
    <property type="entry name" value="Homeodomain-like_sf"/>
</dbReference>
<dbReference type="SUPFAM" id="SSF46689">
    <property type="entry name" value="Homeodomain-like"/>
    <property type="match status" value="1"/>
</dbReference>
<dbReference type="InterPro" id="IPR036271">
    <property type="entry name" value="Tet_transcr_reg_TetR-rel_C_sf"/>
</dbReference>
<sequence length="186" mass="21032">MSSKKEDLLRTSEALFYQNGFHAIGLKKIVGESNIAMMTLYNHFASKDELIMEVLNRRERQYMEQLNFAIAADPSERKKISESIYVRLARAHADWMNGRAARGCLFLRAKEEYGEDASHPIVQLVDGHKERLKAFIQSADSERTTSEVLQLCLLLEGATALAESEGPEIAARELIAITERLFADLQ</sequence>
<protein>
    <submittedName>
        <fullName evidence="6">TetR family transcriptional regulator</fullName>
    </submittedName>
</protein>
<keyword evidence="2 4" id="KW-0238">DNA-binding</keyword>
<dbReference type="EMBL" id="BMLN01000004">
    <property type="protein sequence ID" value="GGN98242.1"/>
    <property type="molecule type" value="Genomic_DNA"/>
</dbReference>
<dbReference type="PANTHER" id="PTHR47506">
    <property type="entry name" value="TRANSCRIPTIONAL REGULATORY PROTEIN"/>
    <property type="match status" value="1"/>
</dbReference>
<feature type="domain" description="HTH tetR-type" evidence="5">
    <location>
        <begin position="2"/>
        <end position="62"/>
    </location>
</feature>
<evidence type="ECO:0000313" key="6">
    <source>
        <dbReference type="EMBL" id="GGN98242.1"/>
    </source>
</evidence>
<evidence type="ECO:0000256" key="4">
    <source>
        <dbReference type="PROSITE-ProRule" id="PRU00335"/>
    </source>
</evidence>
<gene>
    <name evidence="6" type="ORF">GCM10010969_17090</name>
</gene>
<evidence type="ECO:0000313" key="7">
    <source>
        <dbReference type="Proteomes" id="UP000606653"/>
    </source>
</evidence>
<evidence type="ECO:0000256" key="1">
    <source>
        <dbReference type="ARBA" id="ARBA00023015"/>
    </source>
</evidence>
<evidence type="ECO:0000256" key="2">
    <source>
        <dbReference type="ARBA" id="ARBA00023125"/>
    </source>
</evidence>
<feature type="DNA-binding region" description="H-T-H motif" evidence="4">
    <location>
        <begin position="25"/>
        <end position="44"/>
    </location>
</feature>
<proteinExistence type="predicted"/>
<dbReference type="InterPro" id="IPR001647">
    <property type="entry name" value="HTH_TetR"/>
</dbReference>
<dbReference type="Gene3D" id="1.10.357.10">
    <property type="entry name" value="Tetracycline Repressor, domain 2"/>
    <property type="match status" value="1"/>
</dbReference>
<evidence type="ECO:0000256" key="3">
    <source>
        <dbReference type="ARBA" id="ARBA00023163"/>
    </source>
</evidence>
<dbReference type="Proteomes" id="UP000606653">
    <property type="component" value="Unassembled WGS sequence"/>
</dbReference>